<proteinExistence type="predicted"/>
<evidence type="ECO:0000313" key="2">
    <source>
        <dbReference type="EMBL" id="MFC7291077.1"/>
    </source>
</evidence>
<gene>
    <name evidence="2" type="ORF">ACFQS8_05580</name>
</gene>
<protein>
    <submittedName>
        <fullName evidence="2">Retropepsin-like aspartic protease</fullName>
        <ecNumber evidence="2">3.4.23.-</ecNumber>
    </submittedName>
</protein>
<reference evidence="3" key="1">
    <citation type="journal article" date="2019" name="Int. J. Syst. Evol. Microbiol.">
        <title>The Global Catalogue of Microorganisms (GCM) 10K type strain sequencing project: providing services to taxonomists for standard genome sequencing and annotation.</title>
        <authorList>
            <consortium name="The Broad Institute Genomics Platform"/>
            <consortium name="The Broad Institute Genome Sequencing Center for Infectious Disease"/>
            <person name="Wu L."/>
            <person name="Ma J."/>
        </authorList>
    </citation>
    <scope>NUCLEOTIDE SEQUENCE [LARGE SCALE GENOMIC DNA]</scope>
    <source>
        <strain evidence="3">CCUG 51308</strain>
    </source>
</reference>
<keyword evidence="3" id="KW-1185">Reference proteome</keyword>
<evidence type="ECO:0000313" key="3">
    <source>
        <dbReference type="Proteomes" id="UP001596492"/>
    </source>
</evidence>
<dbReference type="Pfam" id="PF13650">
    <property type="entry name" value="Asp_protease_2"/>
    <property type="match status" value="1"/>
</dbReference>
<dbReference type="Proteomes" id="UP001596492">
    <property type="component" value="Unassembled WGS sequence"/>
</dbReference>
<dbReference type="EMBL" id="JBHTBR010000002">
    <property type="protein sequence ID" value="MFC7291077.1"/>
    <property type="molecule type" value="Genomic_DNA"/>
</dbReference>
<name>A0ABW2IJQ9_9PROT</name>
<dbReference type="EC" id="3.4.23.-" evidence="2"/>
<keyword evidence="2" id="KW-0378">Hydrolase</keyword>
<organism evidence="2 3">
    <name type="scientific">Hirschia litorea</name>
    <dbReference type="NCBI Taxonomy" id="1199156"/>
    <lineage>
        <taxon>Bacteria</taxon>
        <taxon>Pseudomonadati</taxon>
        <taxon>Pseudomonadota</taxon>
        <taxon>Alphaproteobacteria</taxon>
        <taxon>Hyphomonadales</taxon>
        <taxon>Hyphomonadaceae</taxon>
        <taxon>Hirschia</taxon>
    </lineage>
</organism>
<dbReference type="GO" id="GO:0016787">
    <property type="term" value="F:hydrolase activity"/>
    <property type="evidence" value="ECO:0007669"/>
    <property type="project" value="UniProtKB-KW"/>
</dbReference>
<dbReference type="Gene3D" id="2.40.70.10">
    <property type="entry name" value="Acid Proteases"/>
    <property type="match status" value="2"/>
</dbReference>
<feature type="signal peptide" evidence="1">
    <location>
        <begin position="1"/>
        <end position="26"/>
    </location>
</feature>
<feature type="chain" id="PRO_5047186604" evidence="1">
    <location>
        <begin position="27"/>
        <end position="343"/>
    </location>
</feature>
<comment type="caution">
    <text evidence="2">The sequence shown here is derived from an EMBL/GenBank/DDBJ whole genome shotgun (WGS) entry which is preliminary data.</text>
</comment>
<dbReference type="SUPFAM" id="SSF50630">
    <property type="entry name" value="Acid proteases"/>
    <property type="match status" value="2"/>
</dbReference>
<evidence type="ECO:0000256" key="1">
    <source>
        <dbReference type="SAM" id="SignalP"/>
    </source>
</evidence>
<keyword evidence="1" id="KW-0732">Signal</keyword>
<dbReference type="RefSeq" id="WP_382166273.1">
    <property type="nucleotide sequence ID" value="NZ_JBHTBR010000002.1"/>
</dbReference>
<sequence length="343" mass="38089">MTKLSPVFRTFLAVSMCLSLHWSASAFNKTASPDDIGPEISLQRSSDNLFTMEVTINGSPSVPMIVDTAAAISGIRPALSQQLSLPVYTKERIVHGLVASESASSVHIQNMATSMREYEGPSIIISDSEAISDPSVMGIVGMDFLSNDKEENRYLLINFLDGHIISADKIPDLFQGKNIRNLQWNKVIDFDRNLISFEAKISKIKSTVILDTGINFTVANGELARQLQKRGNSLATTIVTDVHGEEDSIRHINIGEIKTSYMIWSTARALVHDSPAIAHLKLDQTPTLLMGLNHLKKLGFILDRKKNKISFVDARMMREEDQSCTGSRISCSDAMWSHFNYNR</sequence>
<accession>A0ABW2IJQ9</accession>
<dbReference type="InterPro" id="IPR021109">
    <property type="entry name" value="Peptidase_aspartic_dom_sf"/>
</dbReference>